<keyword evidence="1" id="KW-0808">Transferase</keyword>
<dbReference type="EMBL" id="JADEXG010000008">
    <property type="protein sequence ID" value="MBE9076658.1"/>
    <property type="molecule type" value="Genomic_DNA"/>
</dbReference>
<dbReference type="PANTHER" id="PTHR43792:SF8">
    <property type="entry name" value="[RIBOSOMAL PROTEIN US5]-ALANINE N-ACETYLTRANSFERASE"/>
    <property type="match status" value="1"/>
</dbReference>
<dbReference type="SUPFAM" id="SSF55729">
    <property type="entry name" value="Acyl-CoA N-acyltransferases (Nat)"/>
    <property type="match status" value="1"/>
</dbReference>
<keyword evidence="6" id="KW-1185">Reference proteome</keyword>
<evidence type="ECO:0000313" key="5">
    <source>
        <dbReference type="EMBL" id="MBE9076658.1"/>
    </source>
</evidence>
<dbReference type="PANTHER" id="PTHR43792">
    <property type="entry name" value="GNAT FAMILY, PUTATIVE (AFU_ORTHOLOGUE AFUA_3G00765)-RELATED-RELATED"/>
    <property type="match status" value="1"/>
</dbReference>
<comment type="similarity">
    <text evidence="3">Belongs to the acetyltransferase family. RimJ subfamily.</text>
</comment>
<proteinExistence type="inferred from homology"/>
<feature type="domain" description="N-acetyltransferase" evidence="4">
    <location>
        <begin position="4"/>
        <end position="164"/>
    </location>
</feature>
<dbReference type="Pfam" id="PF00583">
    <property type="entry name" value="Acetyltransf_1"/>
    <property type="match status" value="1"/>
</dbReference>
<evidence type="ECO:0000256" key="1">
    <source>
        <dbReference type="ARBA" id="ARBA00022679"/>
    </source>
</evidence>
<dbReference type="PROSITE" id="PS51186">
    <property type="entry name" value="GNAT"/>
    <property type="match status" value="1"/>
</dbReference>
<dbReference type="CDD" id="cd04301">
    <property type="entry name" value="NAT_SF"/>
    <property type="match status" value="1"/>
</dbReference>
<name>A0A8J7DBN4_9CYAN</name>
<organism evidence="5 6">
    <name type="scientific">Vasconcelosia minhoensis LEGE 07310</name>
    <dbReference type="NCBI Taxonomy" id="915328"/>
    <lineage>
        <taxon>Bacteria</taxon>
        <taxon>Bacillati</taxon>
        <taxon>Cyanobacteriota</taxon>
        <taxon>Cyanophyceae</taxon>
        <taxon>Nodosilineales</taxon>
        <taxon>Cymatolegaceae</taxon>
        <taxon>Vasconcelosia</taxon>
        <taxon>Vasconcelosia minhoensis</taxon>
    </lineage>
</organism>
<dbReference type="AlphaFoldDB" id="A0A8J7DBN4"/>
<dbReference type="Proteomes" id="UP000636505">
    <property type="component" value="Unassembled WGS sequence"/>
</dbReference>
<dbReference type="InterPro" id="IPR000182">
    <property type="entry name" value="GNAT_dom"/>
</dbReference>
<evidence type="ECO:0000256" key="2">
    <source>
        <dbReference type="ARBA" id="ARBA00023315"/>
    </source>
</evidence>
<dbReference type="RefSeq" id="WP_193905321.1">
    <property type="nucleotide sequence ID" value="NZ_JADEXG010000008.1"/>
</dbReference>
<reference evidence="5" key="1">
    <citation type="submission" date="2020-10" db="EMBL/GenBank/DDBJ databases">
        <authorList>
            <person name="Castelo-Branco R."/>
            <person name="Eusebio N."/>
            <person name="Adriana R."/>
            <person name="Vieira A."/>
            <person name="Brugerolle De Fraissinette N."/>
            <person name="Rezende De Castro R."/>
            <person name="Schneider M.P."/>
            <person name="Vasconcelos V."/>
            <person name="Leao P.N."/>
        </authorList>
    </citation>
    <scope>NUCLEOTIDE SEQUENCE</scope>
    <source>
        <strain evidence="5">LEGE 07310</strain>
    </source>
</reference>
<comment type="caution">
    <text evidence="5">The sequence shown here is derived from an EMBL/GenBank/DDBJ whole genome shotgun (WGS) entry which is preliminary data.</text>
</comment>
<dbReference type="InterPro" id="IPR016181">
    <property type="entry name" value="Acyl_CoA_acyltransferase"/>
</dbReference>
<dbReference type="GO" id="GO:0016747">
    <property type="term" value="F:acyltransferase activity, transferring groups other than amino-acyl groups"/>
    <property type="evidence" value="ECO:0007669"/>
    <property type="project" value="InterPro"/>
</dbReference>
<evidence type="ECO:0000259" key="4">
    <source>
        <dbReference type="PROSITE" id="PS51186"/>
    </source>
</evidence>
<dbReference type="Gene3D" id="3.40.630.30">
    <property type="match status" value="1"/>
</dbReference>
<gene>
    <name evidence="5" type="ORF">IQ241_04995</name>
</gene>
<accession>A0A8J7DBN4</accession>
<keyword evidence="2" id="KW-0012">Acyltransferase</keyword>
<sequence>MVTVTIRAIEVNDWEGLAALQQFPKVRRGTLQMPYQSPAVIRRRLENQPENIYQLAAIEPESEQLVGTISLHQQTRGRQHVGCIGMAVRDDFHGQGIGSELLKEVVEIADGWLNLKRLELTVYVDNAPAIHLYQKFGFLIEGTLKKYAFREGRFVDAFTMARII</sequence>
<evidence type="ECO:0000313" key="6">
    <source>
        <dbReference type="Proteomes" id="UP000636505"/>
    </source>
</evidence>
<dbReference type="InterPro" id="IPR051531">
    <property type="entry name" value="N-acetyltransferase"/>
</dbReference>
<protein>
    <submittedName>
        <fullName evidence="5">GNAT family N-acetyltransferase</fullName>
    </submittedName>
</protein>
<evidence type="ECO:0000256" key="3">
    <source>
        <dbReference type="ARBA" id="ARBA00038502"/>
    </source>
</evidence>